<accession>A0A927BYT9</accession>
<dbReference type="AlphaFoldDB" id="A0A927BYT9"/>
<dbReference type="Pfam" id="PF12708">
    <property type="entry name" value="Pect-lyase_RHGA_epim"/>
    <property type="match status" value="1"/>
</dbReference>
<evidence type="ECO:0000313" key="3">
    <source>
        <dbReference type="EMBL" id="MBD2847808.1"/>
    </source>
</evidence>
<keyword evidence="1" id="KW-0732">Signal</keyword>
<proteinExistence type="predicted"/>
<gene>
    <name evidence="3" type="ORF">IDH44_21655</name>
</gene>
<reference evidence="3" key="1">
    <citation type="submission" date="2020-09" db="EMBL/GenBank/DDBJ databases">
        <title>A novel bacterium of genus Paenibacillus, isolated from South China Sea.</title>
        <authorList>
            <person name="Huang H."/>
            <person name="Mo K."/>
            <person name="Hu Y."/>
        </authorList>
    </citation>
    <scope>NUCLEOTIDE SEQUENCE</scope>
    <source>
        <strain evidence="3">IB182496</strain>
    </source>
</reference>
<organism evidence="3 4">
    <name type="scientific">Paenibacillus sabuli</name>
    <dbReference type="NCBI Taxonomy" id="2772509"/>
    <lineage>
        <taxon>Bacteria</taxon>
        <taxon>Bacillati</taxon>
        <taxon>Bacillota</taxon>
        <taxon>Bacilli</taxon>
        <taxon>Bacillales</taxon>
        <taxon>Paenibacillaceae</taxon>
        <taxon>Paenibacillus</taxon>
    </lineage>
</organism>
<evidence type="ECO:0000313" key="4">
    <source>
        <dbReference type="Proteomes" id="UP000621560"/>
    </source>
</evidence>
<dbReference type="SUPFAM" id="SSF51126">
    <property type="entry name" value="Pectin lyase-like"/>
    <property type="match status" value="1"/>
</dbReference>
<dbReference type="InterPro" id="IPR024535">
    <property type="entry name" value="RHGA/B-epi-like_pectate_lyase"/>
</dbReference>
<feature type="domain" description="Rhamnogalacturonase A/B/Epimerase-like pectate lyase" evidence="2">
    <location>
        <begin position="37"/>
        <end position="236"/>
    </location>
</feature>
<dbReference type="InterPro" id="IPR011050">
    <property type="entry name" value="Pectin_lyase_fold/virulence"/>
</dbReference>
<dbReference type="InterPro" id="IPR012334">
    <property type="entry name" value="Pectin_lyas_fold"/>
</dbReference>
<sequence length="376" mass="40190">MKGMTAMVKWVIGVTGVLALVLTAGMLPGAASAATLDVTAYGADGSDALDDTAAIQDAIDAASAGDTVYIPDGTYYVSEQLDMKSELILTGAGRDLTELIYTGTIDSVFIMLDDLDNAEISDMTLDGNLNAALNFAIRANQGGGHYVHHMRIKDMVSHPAFGSMAIYFTNSPDPVVTDNILTNIGVDDTYGGGIRLAWNSHRGVVLRNTITDTGRGGIFGNNGCENMIVRDNKISGSGHTANGLSIELHTDCDGSVVEDNEVDHFLSVVQSQHVAVRRNTVEDLSGVYKGFGLELISGNSIATDNIVGDGNLIGISTSGVSDYQYIGHNTIDTLAQWGVQLQGNTANNTYVRYMYFYKFNCHPQYESGCAIRSREN</sequence>
<dbReference type="Proteomes" id="UP000621560">
    <property type="component" value="Unassembled WGS sequence"/>
</dbReference>
<name>A0A927BYT9_9BACL</name>
<comment type="caution">
    <text evidence="3">The sequence shown here is derived from an EMBL/GenBank/DDBJ whole genome shotgun (WGS) entry which is preliminary data.</text>
</comment>
<dbReference type="RefSeq" id="WP_190920911.1">
    <property type="nucleotide sequence ID" value="NZ_JACXIZ010000045.1"/>
</dbReference>
<feature type="signal peptide" evidence="1">
    <location>
        <begin position="1"/>
        <end position="33"/>
    </location>
</feature>
<feature type="chain" id="PRO_5038078369" evidence="1">
    <location>
        <begin position="34"/>
        <end position="376"/>
    </location>
</feature>
<evidence type="ECO:0000259" key="2">
    <source>
        <dbReference type="Pfam" id="PF12708"/>
    </source>
</evidence>
<dbReference type="Gene3D" id="2.160.20.10">
    <property type="entry name" value="Single-stranded right-handed beta-helix, Pectin lyase-like"/>
    <property type="match status" value="1"/>
</dbReference>
<dbReference type="EMBL" id="JACXIZ010000045">
    <property type="protein sequence ID" value="MBD2847808.1"/>
    <property type="molecule type" value="Genomic_DNA"/>
</dbReference>
<evidence type="ECO:0000256" key="1">
    <source>
        <dbReference type="SAM" id="SignalP"/>
    </source>
</evidence>
<protein>
    <submittedName>
        <fullName evidence="3">Right-handed parallel beta-helix repeat-containing protein</fullName>
    </submittedName>
</protein>
<keyword evidence="4" id="KW-1185">Reference proteome</keyword>